<accession>A0AAE0LZY7</accession>
<reference evidence="2" key="2">
    <citation type="submission" date="2023-06" db="EMBL/GenBank/DDBJ databases">
        <authorList>
            <consortium name="Lawrence Berkeley National Laboratory"/>
            <person name="Haridas S."/>
            <person name="Hensen N."/>
            <person name="Bonometti L."/>
            <person name="Westerberg I."/>
            <person name="Brannstrom I.O."/>
            <person name="Guillou S."/>
            <person name="Cros-Aarteil S."/>
            <person name="Calhoun S."/>
            <person name="Kuo A."/>
            <person name="Mondo S."/>
            <person name="Pangilinan J."/>
            <person name="Riley R."/>
            <person name="Labutti K."/>
            <person name="Andreopoulos B."/>
            <person name="Lipzen A."/>
            <person name="Chen C."/>
            <person name="Yanf M."/>
            <person name="Daum C."/>
            <person name="Ng V."/>
            <person name="Clum A."/>
            <person name="Steindorff A."/>
            <person name="Ohm R."/>
            <person name="Martin F."/>
            <person name="Silar P."/>
            <person name="Natvig D."/>
            <person name="Lalanne C."/>
            <person name="Gautier V."/>
            <person name="Ament-Velasquez S.L."/>
            <person name="Kruys A."/>
            <person name="Hutchinson M.I."/>
            <person name="Powell A.J."/>
            <person name="Barry K."/>
            <person name="Miller A.N."/>
            <person name="Grigoriev I.V."/>
            <person name="Debuchy R."/>
            <person name="Gladieux P."/>
            <person name="Thoren M.H."/>
            <person name="Johannesson H."/>
        </authorList>
    </citation>
    <scope>NUCLEOTIDE SEQUENCE</scope>
    <source>
        <strain evidence="2">CBS 118394</strain>
    </source>
</reference>
<evidence type="ECO:0000313" key="2">
    <source>
        <dbReference type="EMBL" id="KAK3313997.1"/>
    </source>
</evidence>
<dbReference type="InterPro" id="IPR051783">
    <property type="entry name" value="NAD(P)-dependent_oxidoreduct"/>
</dbReference>
<keyword evidence="3" id="KW-1185">Reference proteome</keyword>
<feature type="domain" description="NAD-dependent epimerase/dehydratase" evidence="1">
    <location>
        <begin position="5"/>
        <end position="91"/>
    </location>
</feature>
<reference evidence="2" key="1">
    <citation type="journal article" date="2023" name="Mol. Phylogenet. Evol.">
        <title>Genome-scale phylogeny and comparative genomics of the fungal order Sordariales.</title>
        <authorList>
            <person name="Hensen N."/>
            <person name="Bonometti L."/>
            <person name="Westerberg I."/>
            <person name="Brannstrom I.O."/>
            <person name="Guillou S."/>
            <person name="Cros-Aarteil S."/>
            <person name="Calhoun S."/>
            <person name="Haridas S."/>
            <person name="Kuo A."/>
            <person name="Mondo S."/>
            <person name="Pangilinan J."/>
            <person name="Riley R."/>
            <person name="LaButti K."/>
            <person name="Andreopoulos B."/>
            <person name="Lipzen A."/>
            <person name="Chen C."/>
            <person name="Yan M."/>
            <person name="Daum C."/>
            <person name="Ng V."/>
            <person name="Clum A."/>
            <person name="Steindorff A."/>
            <person name="Ohm R.A."/>
            <person name="Martin F."/>
            <person name="Silar P."/>
            <person name="Natvig D.O."/>
            <person name="Lalanne C."/>
            <person name="Gautier V."/>
            <person name="Ament-Velasquez S.L."/>
            <person name="Kruys A."/>
            <person name="Hutchinson M.I."/>
            <person name="Powell A.J."/>
            <person name="Barry K."/>
            <person name="Miller A.N."/>
            <person name="Grigoriev I.V."/>
            <person name="Debuchy R."/>
            <person name="Gladieux P."/>
            <person name="Hiltunen Thoren M."/>
            <person name="Johannesson H."/>
        </authorList>
    </citation>
    <scope>NUCLEOTIDE SEQUENCE</scope>
    <source>
        <strain evidence="2">CBS 118394</strain>
    </source>
</reference>
<protein>
    <recommendedName>
        <fullName evidence="1">NAD-dependent epimerase/dehydratase domain-containing protein</fullName>
    </recommendedName>
</protein>
<dbReference type="GO" id="GO:0004029">
    <property type="term" value="F:aldehyde dehydrogenase (NAD+) activity"/>
    <property type="evidence" value="ECO:0007669"/>
    <property type="project" value="TreeGrafter"/>
</dbReference>
<dbReference type="SUPFAM" id="SSF51735">
    <property type="entry name" value="NAD(P)-binding Rossmann-fold domains"/>
    <property type="match status" value="1"/>
</dbReference>
<dbReference type="Gene3D" id="3.40.50.720">
    <property type="entry name" value="NAD(P)-binding Rossmann-like Domain"/>
    <property type="match status" value="1"/>
</dbReference>
<sequence length="349" mass="37601">MMHNVLITGGSGYLGGTLLARLPAANLSLNIFALVRNDSQAEAVKQYRATPITFDISDASAVRDAVVNNRITVVYYLVDAINSDAQVSFIKALAEVEEATGQDVHFLHTTGAKMFSSHTGMPNDRPLLDTDPSLYDLAKSRLGSIKPLVLNQAVKTNCTVIDEGDKYGVRTYILVPCIVYGKGEGFGNTISIQTVDIVKAAKAVGKVHKVDDGSPSWPVCHVIDNTNLYINLLRNILSGSGPGYGKNGYYLASSGSVVWNDLYSAMAVGLAKRNVIQDSTVSTRADAVTIEKMAVALGVPPEFVPVQVGGNCTFTAENGKKLGWKPQFESGHILEAADEEVEWILKHRK</sequence>
<dbReference type="PANTHER" id="PTHR48079:SF6">
    <property type="entry name" value="NAD(P)-BINDING DOMAIN-CONTAINING PROTEIN-RELATED"/>
    <property type="match status" value="1"/>
</dbReference>
<dbReference type="EMBL" id="JAUEDM010000007">
    <property type="protein sequence ID" value="KAK3313997.1"/>
    <property type="molecule type" value="Genomic_DNA"/>
</dbReference>
<comment type="caution">
    <text evidence="2">The sequence shown here is derived from an EMBL/GenBank/DDBJ whole genome shotgun (WGS) entry which is preliminary data.</text>
</comment>
<evidence type="ECO:0000313" key="3">
    <source>
        <dbReference type="Proteomes" id="UP001283341"/>
    </source>
</evidence>
<name>A0AAE0LZY7_9PEZI</name>
<proteinExistence type="predicted"/>
<gene>
    <name evidence="2" type="ORF">B0H66DRAFT_567548</name>
</gene>
<dbReference type="InterPro" id="IPR036291">
    <property type="entry name" value="NAD(P)-bd_dom_sf"/>
</dbReference>
<organism evidence="2 3">
    <name type="scientific">Apodospora peruviana</name>
    <dbReference type="NCBI Taxonomy" id="516989"/>
    <lineage>
        <taxon>Eukaryota</taxon>
        <taxon>Fungi</taxon>
        <taxon>Dikarya</taxon>
        <taxon>Ascomycota</taxon>
        <taxon>Pezizomycotina</taxon>
        <taxon>Sordariomycetes</taxon>
        <taxon>Sordariomycetidae</taxon>
        <taxon>Sordariales</taxon>
        <taxon>Lasiosphaeriaceae</taxon>
        <taxon>Apodospora</taxon>
    </lineage>
</organism>
<dbReference type="Pfam" id="PF01370">
    <property type="entry name" value="Epimerase"/>
    <property type="match status" value="1"/>
</dbReference>
<evidence type="ECO:0000259" key="1">
    <source>
        <dbReference type="Pfam" id="PF01370"/>
    </source>
</evidence>
<dbReference type="GO" id="GO:0005737">
    <property type="term" value="C:cytoplasm"/>
    <property type="evidence" value="ECO:0007669"/>
    <property type="project" value="TreeGrafter"/>
</dbReference>
<dbReference type="InterPro" id="IPR001509">
    <property type="entry name" value="Epimerase_deHydtase"/>
</dbReference>
<dbReference type="Proteomes" id="UP001283341">
    <property type="component" value="Unassembled WGS sequence"/>
</dbReference>
<dbReference type="AlphaFoldDB" id="A0AAE0LZY7"/>
<dbReference type="PANTHER" id="PTHR48079">
    <property type="entry name" value="PROTEIN YEEZ"/>
    <property type="match status" value="1"/>
</dbReference>